<name>A0A4U0NVK2_9ACTN</name>
<dbReference type="OrthoDB" id="9806127at2"/>
<dbReference type="SUPFAM" id="SSF52540">
    <property type="entry name" value="P-loop containing nucleoside triphosphate hydrolases"/>
    <property type="match status" value="1"/>
</dbReference>
<dbReference type="PROSITE" id="PS50893">
    <property type="entry name" value="ABC_TRANSPORTER_2"/>
    <property type="match status" value="1"/>
</dbReference>
<dbReference type="GO" id="GO:0016887">
    <property type="term" value="F:ATP hydrolysis activity"/>
    <property type="evidence" value="ECO:0007669"/>
    <property type="project" value="InterPro"/>
</dbReference>
<comment type="caution">
    <text evidence="10">The sequence shown here is derived from an EMBL/GenBank/DDBJ whole genome shotgun (WGS) entry which is preliminary data.</text>
</comment>
<dbReference type="GO" id="GO:0005886">
    <property type="term" value="C:plasma membrane"/>
    <property type="evidence" value="ECO:0007669"/>
    <property type="project" value="UniProtKB-SubCell"/>
</dbReference>
<keyword evidence="11" id="KW-1185">Reference proteome</keyword>
<feature type="domain" description="ABC transmembrane type-1" evidence="9">
    <location>
        <begin position="27"/>
        <end position="291"/>
    </location>
</feature>
<evidence type="ECO:0000256" key="5">
    <source>
        <dbReference type="ARBA" id="ARBA00022989"/>
    </source>
</evidence>
<evidence type="ECO:0000256" key="2">
    <source>
        <dbReference type="ARBA" id="ARBA00022692"/>
    </source>
</evidence>
<proteinExistence type="predicted"/>
<keyword evidence="4 10" id="KW-0067">ATP-binding</keyword>
<dbReference type="InterPro" id="IPR003593">
    <property type="entry name" value="AAA+_ATPase"/>
</dbReference>
<dbReference type="GO" id="GO:0005524">
    <property type="term" value="F:ATP binding"/>
    <property type="evidence" value="ECO:0007669"/>
    <property type="project" value="UniProtKB-KW"/>
</dbReference>
<dbReference type="Gene3D" id="1.20.1560.10">
    <property type="entry name" value="ABC transporter type 1, transmembrane domain"/>
    <property type="match status" value="1"/>
</dbReference>
<feature type="transmembrane region" description="Helical" evidence="7">
    <location>
        <begin position="130"/>
        <end position="152"/>
    </location>
</feature>
<keyword evidence="5 7" id="KW-1133">Transmembrane helix</keyword>
<dbReference type="GO" id="GO:0140359">
    <property type="term" value="F:ABC-type transporter activity"/>
    <property type="evidence" value="ECO:0007669"/>
    <property type="project" value="InterPro"/>
</dbReference>
<dbReference type="SUPFAM" id="SSF90123">
    <property type="entry name" value="ABC transporter transmembrane region"/>
    <property type="match status" value="1"/>
</dbReference>
<dbReference type="PROSITE" id="PS50929">
    <property type="entry name" value="ABC_TM1F"/>
    <property type="match status" value="1"/>
</dbReference>
<dbReference type="InterPro" id="IPR017871">
    <property type="entry name" value="ABC_transporter-like_CS"/>
</dbReference>
<reference evidence="10 11" key="1">
    <citation type="submission" date="2019-04" db="EMBL/GenBank/DDBJ databases">
        <title>Streptomyces piniterrae sp. nov., a heliquinomycin-producing actinomycete isolated from rhizosphere soil of Pinus yunnanensis.</title>
        <authorList>
            <person name="Zhuang X."/>
            <person name="Zhao J."/>
        </authorList>
    </citation>
    <scope>NUCLEOTIDE SEQUENCE [LARGE SCALE GENOMIC DNA]</scope>
    <source>
        <strain evidence="11">jys28</strain>
    </source>
</reference>
<evidence type="ECO:0000256" key="4">
    <source>
        <dbReference type="ARBA" id="ARBA00022840"/>
    </source>
</evidence>
<dbReference type="Pfam" id="PF00005">
    <property type="entry name" value="ABC_tran"/>
    <property type="match status" value="1"/>
</dbReference>
<dbReference type="InterPro" id="IPR003439">
    <property type="entry name" value="ABC_transporter-like_ATP-bd"/>
</dbReference>
<dbReference type="InterPro" id="IPR011527">
    <property type="entry name" value="ABC1_TM_dom"/>
</dbReference>
<keyword evidence="2 7" id="KW-0812">Transmembrane</keyword>
<feature type="transmembrane region" description="Helical" evidence="7">
    <location>
        <begin position="244"/>
        <end position="266"/>
    </location>
</feature>
<dbReference type="InterPro" id="IPR039421">
    <property type="entry name" value="Type_1_exporter"/>
</dbReference>
<keyword evidence="3" id="KW-0547">Nucleotide-binding</keyword>
<evidence type="ECO:0000259" key="9">
    <source>
        <dbReference type="PROSITE" id="PS50929"/>
    </source>
</evidence>
<evidence type="ECO:0000313" key="10">
    <source>
        <dbReference type="EMBL" id="TJZ54274.1"/>
    </source>
</evidence>
<keyword evidence="6 7" id="KW-0472">Membrane</keyword>
<evidence type="ECO:0000313" key="11">
    <source>
        <dbReference type="Proteomes" id="UP000308697"/>
    </source>
</evidence>
<protein>
    <submittedName>
        <fullName evidence="10">ABC transporter ATP-binding protein</fullName>
    </submittedName>
</protein>
<dbReference type="Proteomes" id="UP000308697">
    <property type="component" value="Unassembled WGS sequence"/>
</dbReference>
<evidence type="ECO:0000256" key="3">
    <source>
        <dbReference type="ARBA" id="ARBA00022741"/>
    </source>
</evidence>
<comment type="subcellular location">
    <subcellularLocation>
        <location evidence="1">Cell membrane</location>
        <topology evidence="1">Multi-pass membrane protein</topology>
    </subcellularLocation>
</comment>
<accession>A0A4U0NVK2</accession>
<feature type="transmembrane region" description="Helical" evidence="7">
    <location>
        <begin position="158"/>
        <end position="178"/>
    </location>
</feature>
<dbReference type="RefSeq" id="WP_136740200.1">
    <property type="nucleotide sequence ID" value="NZ_SUMB01000004.1"/>
</dbReference>
<dbReference type="SMART" id="SM00382">
    <property type="entry name" value="AAA"/>
    <property type="match status" value="1"/>
</dbReference>
<dbReference type="EMBL" id="SUMB01000004">
    <property type="protein sequence ID" value="TJZ54274.1"/>
    <property type="molecule type" value="Genomic_DNA"/>
</dbReference>
<evidence type="ECO:0000256" key="6">
    <source>
        <dbReference type="ARBA" id="ARBA00023136"/>
    </source>
</evidence>
<dbReference type="PROSITE" id="PS00211">
    <property type="entry name" value="ABC_TRANSPORTER_1"/>
    <property type="match status" value="1"/>
</dbReference>
<feature type="transmembrane region" description="Helical" evidence="7">
    <location>
        <begin position="20"/>
        <end position="42"/>
    </location>
</feature>
<dbReference type="AlphaFoldDB" id="A0A4U0NVK2"/>
<dbReference type="GO" id="GO:0034040">
    <property type="term" value="F:ATPase-coupled lipid transmembrane transporter activity"/>
    <property type="evidence" value="ECO:0007669"/>
    <property type="project" value="TreeGrafter"/>
</dbReference>
<feature type="transmembrane region" description="Helical" evidence="7">
    <location>
        <begin position="54"/>
        <end position="74"/>
    </location>
</feature>
<evidence type="ECO:0000256" key="1">
    <source>
        <dbReference type="ARBA" id="ARBA00004651"/>
    </source>
</evidence>
<dbReference type="InterPro" id="IPR027417">
    <property type="entry name" value="P-loop_NTPase"/>
</dbReference>
<organism evidence="10 11">
    <name type="scientific">Streptomyces piniterrae</name>
    <dbReference type="NCBI Taxonomy" id="2571125"/>
    <lineage>
        <taxon>Bacteria</taxon>
        <taxon>Bacillati</taxon>
        <taxon>Actinomycetota</taxon>
        <taxon>Actinomycetes</taxon>
        <taxon>Kitasatosporales</taxon>
        <taxon>Streptomycetaceae</taxon>
        <taxon>Streptomyces</taxon>
    </lineage>
</organism>
<feature type="domain" description="ABC transporter" evidence="8">
    <location>
        <begin position="378"/>
        <end position="607"/>
    </location>
</feature>
<dbReference type="InterPro" id="IPR036640">
    <property type="entry name" value="ABC1_TM_sf"/>
</dbReference>
<dbReference type="PANTHER" id="PTHR24221">
    <property type="entry name" value="ATP-BINDING CASSETTE SUB-FAMILY B"/>
    <property type="match status" value="1"/>
</dbReference>
<dbReference type="PANTHER" id="PTHR24221:SF654">
    <property type="entry name" value="ATP-BINDING CASSETTE SUB-FAMILY B MEMBER 6"/>
    <property type="match status" value="1"/>
</dbReference>
<evidence type="ECO:0000259" key="8">
    <source>
        <dbReference type="PROSITE" id="PS50893"/>
    </source>
</evidence>
<sequence>MTGRAGGLLRSSLRRRRKEFTRFTGWSLLQAVPAFFSGWAVARAVDDGFLAGRTGAGFAWLGVLAGAIVIGAWATHHATLGLSALVEPLRDELVTLVTSGTLHRSAQVGTPADTAGVARLTEHVEIAREAYGAVVMFVQGFVVTSTGVLLGLATLDPVLLLFVLPPLLLGLGLFVGSLRALAARQRSVVLADERMAESVSALTGGLRDVVACGAEDVIRKQTGDPIDTTARATRALARTTALRTAALGIGGWLPLVLILAGAPWLVKGGVTAGAVLGAVTYVSQGLQPALQGLVQGVGGSGLWLLVTLGRIAEAAEGTPAEAAVRGRGMGQAKGSLTGAGAGLAAAGETSHRASTAARGSALASGASGASGTSRASRVELRGVTFRYARSAEPVISGLDLVLRPGEHLAVVGPSGAGKSTFAALVAGVLEPRAGQIRLDGVPVRSLDTDGLARHRVLIPQEAYVFAGTLWENLTYLEPGATTTAVDAAVDTVGARPLVERLGGYDAPVDHQELSAGERQLIALVRSYLPPAGLILLDEATCHLDPETEAGAEDAFARRPGTLIVCAHRISSALRADRILVLDGARADLGTHEELMAGSALYRDLVGHWEVTASPTP</sequence>
<gene>
    <name evidence="10" type="ORF">FCH28_13980</name>
</gene>
<evidence type="ECO:0000256" key="7">
    <source>
        <dbReference type="SAM" id="Phobius"/>
    </source>
</evidence>
<dbReference type="Gene3D" id="3.40.50.300">
    <property type="entry name" value="P-loop containing nucleotide triphosphate hydrolases"/>
    <property type="match status" value="1"/>
</dbReference>